<name>A0A2S5R943_9PROT</name>
<dbReference type="AlphaFoldDB" id="A0A2S5R943"/>
<protein>
    <submittedName>
        <fullName evidence="1">Uncharacterized protein</fullName>
    </submittedName>
</protein>
<sequence>MKERVGIGLDGIKKIFSTILFFVKKVYRGLSIFNRLFFLKIIAEISSFDNKSFSALSS</sequence>
<organism evidence="1 2">
    <name type="scientific">Holospora curviuscula</name>
    <dbReference type="NCBI Taxonomy" id="1082868"/>
    <lineage>
        <taxon>Bacteria</taxon>
        <taxon>Pseudomonadati</taxon>
        <taxon>Pseudomonadota</taxon>
        <taxon>Alphaproteobacteria</taxon>
        <taxon>Holosporales</taxon>
        <taxon>Holosporaceae</taxon>
        <taxon>Holospora</taxon>
    </lineage>
</organism>
<evidence type="ECO:0000313" key="1">
    <source>
        <dbReference type="EMBL" id="PPE03722.1"/>
    </source>
</evidence>
<dbReference type="EMBL" id="PHHC01000082">
    <property type="protein sequence ID" value="PPE03722.1"/>
    <property type="molecule type" value="Genomic_DNA"/>
</dbReference>
<gene>
    <name evidence="1" type="ORF">HCUR_00737</name>
</gene>
<accession>A0A2S5R943</accession>
<proteinExistence type="predicted"/>
<evidence type="ECO:0000313" key="2">
    <source>
        <dbReference type="Proteomes" id="UP000239425"/>
    </source>
</evidence>
<comment type="caution">
    <text evidence="1">The sequence shown here is derived from an EMBL/GenBank/DDBJ whole genome shotgun (WGS) entry which is preliminary data.</text>
</comment>
<reference evidence="1 2" key="1">
    <citation type="submission" date="2017-11" db="EMBL/GenBank/DDBJ databases">
        <title>Comparative genomic analysis of Holospora spp., intranuclear symbionts of paramecia.</title>
        <authorList>
            <person name="Garushyants S.K."/>
            <person name="Beliavskaya A."/>
            <person name="Malko D.B."/>
            <person name="Logacheva M.D."/>
            <person name="Rautian M.S."/>
            <person name="Gelfand M.S."/>
        </authorList>
    </citation>
    <scope>NUCLEOTIDE SEQUENCE [LARGE SCALE GENOMIC DNA]</scope>
    <source>
        <strain evidence="2">02AZ16</strain>
    </source>
</reference>
<dbReference type="Proteomes" id="UP000239425">
    <property type="component" value="Unassembled WGS sequence"/>
</dbReference>
<keyword evidence="2" id="KW-1185">Reference proteome</keyword>